<dbReference type="Gene3D" id="3.20.20.370">
    <property type="entry name" value="Glycoside hydrolase/deacetylase"/>
    <property type="match status" value="1"/>
</dbReference>
<comment type="similarity">
    <text evidence="2">Belongs to the polysaccharide deacetylase family.</text>
</comment>
<evidence type="ECO:0000256" key="5">
    <source>
        <dbReference type="ARBA" id="ARBA00022801"/>
    </source>
</evidence>
<evidence type="ECO:0000313" key="9">
    <source>
        <dbReference type="Proteomes" id="UP000237682"/>
    </source>
</evidence>
<dbReference type="OrthoDB" id="276604at2"/>
<sequence length="322" mass="34689">MKVSALSKLLVIEPRARSRGACKASNICGTSRLGPSLRLAGTFCLAALACALPASSLAGCPPEALGVSRTLPVGTVGGGAVGLKTYPQTLRLAPGEVVLTFDDGPMPGRTEKILDALSNQCVKATFFMIGRNAASTPALAARVAKEGHTVAYHSMTHPVLRRLPFERARADIENGYHAVDKAVWGVARERPHQPFFRFPGFADSPALNQWLASLDVVAFGADLWASDWEPETPQEELELVLGRLEKNKGGIVLLHDIQPRTVAMLPQFLQELKRRGFRIVHIVPGPGELETKPAPAGWFSQTERILANQGKPAGQPRRAPPH</sequence>
<dbReference type="GO" id="GO:0016020">
    <property type="term" value="C:membrane"/>
    <property type="evidence" value="ECO:0007669"/>
    <property type="project" value="TreeGrafter"/>
</dbReference>
<dbReference type="Pfam" id="PF01522">
    <property type="entry name" value="Polysacc_deac_1"/>
    <property type="match status" value="1"/>
</dbReference>
<accession>A0A2S9QAQ4</accession>
<evidence type="ECO:0000256" key="2">
    <source>
        <dbReference type="ARBA" id="ARBA00010973"/>
    </source>
</evidence>
<gene>
    <name evidence="8" type="ORF">C5L14_13860</name>
</gene>
<dbReference type="SUPFAM" id="SSF88713">
    <property type="entry name" value="Glycoside hydrolase/deacetylase"/>
    <property type="match status" value="1"/>
</dbReference>
<organism evidence="8 9">
    <name type="scientific">Labrys okinawensis</name>
    <dbReference type="NCBI Taxonomy" id="346911"/>
    <lineage>
        <taxon>Bacteria</taxon>
        <taxon>Pseudomonadati</taxon>
        <taxon>Pseudomonadota</taxon>
        <taxon>Alphaproteobacteria</taxon>
        <taxon>Hyphomicrobiales</taxon>
        <taxon>Xanthobacteraceae</taxon>
        <taxon>Labrys</taxon>
    </lineage>
</organism>
<evidence type="ECO:0000313" key="8">
    <source>
        <dbReference type="EMBL" id="PRH86428.1"/>
    </source>
</evidence>
<dbReference type="PROSITE" id="PS51677">
    <property type="entry name" value="NODB"/>
    <property type="match status" value="1"/>
</dbReference>
<reference evidence="8 9" key="1">
    <citation type="submission" date="2018-02" db="EMBL/GenBank/DDBJ databases">
        <title>Whole genome sequencing of endophytic bacterium.</title>
        <authorList>
            <person name="Eedara R."/>
            <person name="Podile A.R."/>
        </authorList>
    </citation>
    <scope>NUCLEOTIDE SEQUENCE [LARGE SCALE GENOMIC DNA]</scope>
    <source>
        <strain evidence="8 9">RP1T</strain>
    </source>
</reference>
<feature type="domain" description="NodB homology" evidence="7">
    <location>
        <begin position="95"/>
        <end position="280"/>
    </location>
</feature>
<protein>
    <recommendedName>
        <fullName evidence="3">Chitooligosaccharide deacetylase</fullName>
    </recommendedName>
    <alternativeName>
        <fullName evidence="6">Nodulation protein B</fullName>
    </alternativeName>
</protein>
<evidence type="ECO:0000256" key="6">
    <source>
        <dbReference type="ARBA" id="ARBA00032976"/>
    </source>
</evidence>
<dbReference type="InterPro" id="IPR050248">
    <property type="entry name" value="Polysacc_deacetylase_ArnD"/>
</dbReference>
<dbReference type="CDD" id="cd10917">
    <property type="entry name" value="CE4_NodB_like_6s_7s"/>
    <property type="match status" value="1"/>
</dbReference>
<dbReference type="InterPro" id="IPR002509">
    <property type="entry name" value="NODB_dom"/>
</dbReference>
<dbReference type="Proteomes" id="UP000237682">
    <property type="component" value="Unassembled WGS sequence"/>
</dbReference>
<dbReference type="GO" id="GO:0005975">
    <property type="term" value="P:carbohydrate metabolic process"/>
    <property type="evidence" value="ECO:0007669"/>
    <property type="project" value="InterPro"/>
</dbReference>
<proteinExistence type="inferred from homology"/>
<dbReference type="PANTHER" id="PTHR10587:SF133">
    <property type="entry name" value="CHITIN DEACETYLASE 1-RELATED"/>
    <property type="match status" value="1"/>
</dbReference>
<dbReference type="GO" id="GO:0046872">
    <property type="term" value="F:metal ion binding"/>
    <property type="evidence" value="ECO:0007669"/>
    <property type="project" value="UniProtKB-KW"/>
</dbReference>
<dbReference type="PANTHER" id="PTHR10587">
    <property type="entry name" value="GLYCOSYL TRANSFERASE-RELATED"/>
    <property type="match status" value="1"/>
</dbReference>
<keyword evidence="5" id="KW-0378">Hydrolase</keyword>
<evidence type="ECO:0000256" key="1">
    <source>
        <dbReference type="ARBA" id="ARBA00003236"/>
    </source>
</evidence>
<keyword evidence="9" id="KW-1185">Reference proteome</keyword>
<evidence type="ECO:0000256" key="3">
    <source>
        <dbReference type="ARBA" id="ARBA00020071"/>
    </source>
</evidence>
<dbReference type="InterPro" id="IPR011330">
    <property type="entry name" value="Glyco_hydro/deAcase_b/a-brl"/>
</dbReference>
<evidence type="ECO:0000256" key="4">
    <source>
        <dbReference type="ARBA" id="ARBA00022723"/>
    </source>
</evidence>
<keyword evidence="4" id="KW-0479">Metal-binding</keyword>
<comment type="caution">
    <text evidence="8">The sequence shown here is derived from an EMBL/GenBank/DDBJ whole genome shotgun (WGS) entry which is preliminary data.</text>
</comment>
<name>A0A2S9QAQ4_9HYPH</name>
<dbReference type="EMBL" id="PUEJ01000005">
    <property type="protein sequence ID" value="PRH86428.1"/>
    <property type="molecule type" value="Genomic_DNA"/>
</dbReference>
<dbReference type="GO" id="GO:0016810">
    <property type="term" value="F:hydrolase activity, acting on carbon-nitrogen (but not peptide) bonds"/>
    <property type="evidence" value="ECO:0007669"/>
    <property type="project" value="InterPro"/>
</dbReference>
<evidence type="ECO:0000259" key="7">
    <source>
        <dbReference type="PROSITE" id="PS51677"/>
    </source>
</evidence>
<comment type="function">
    <text evidence="1">Is involved in generating a small heat-stable compound (Nod), an acylated oligomer of N-acetylglucosamine, that stimulates mitosis in various plant protoplasts.</text>
</comment>
<dbReference type="AlphaFoldDB" id="A0A2S9QAQ4"/>